<dbReference type="OrthoDB" id="354304at2759"/>
<dbReference type="PANTHER" id="PTHR48100">
    <property type="entry name" value="BROAD-SPECIFICITY PHOSPHATASE YOR283W-RELATED"/>
    <property type="match status" value="1"/>
</dbReference>
<dbReference type="EMBL" id="BRXW01000504">
    <property type="protein sequence ID" value="GMH60846.1"/>
    <property type="molecule type" value="Genomic_DNA"/>
</dbReference>
<feature type="active site" description="Proton donor/acceptor" evidence="1">
    <location>
        <position position="105"/>
    </location>
</feature>
<protein>
    <recommendedName>
        <fullName evidence="5">Phosphoglycerate mutase</fullName>
    </recommendedName>
</protein>
<evidence type="ECO:0000313" key="4">
    <source>
        <dbReference type="Proteomes" id="UP001165122"/>
    </source>
</evidence>
<feature type="binding site" evidence="2">
    <location>
        <position position="116"/>
    </location>
    <ligand>
        <name>substrate</name>
    </ligand>
</feature>
<feature type="binding site" evidence="2">
    <location>
        <position position="75"/>
    </location>
    <ligand>
        <name>substrate</name>
    </ligand>
</feature>
<dbReference type="InterPro" id="IPR001345">
    <property type="entry name" value="PG/BPGM_mutase_AS"/>
</dbReference>
<evidence type="ECO:0000256" key="1">
    <source>
        <dbReference type="PIRSR" id="PIRSR613078-1"/>
    </source>
</evidence>
<evidence type="ECO:0008006" key="5">
    <source>
        <dbReference type="Google" id="ProtNLM"/>
    </source>
</evidence>
<dbReference type="CDD" id="cd07067">
    <property type="entry name" value="HP_PGM_like"/>
    <property type="match status" value="1"/>
</dbReference>
<proteinExistence type="predicted"/>
<dbReference type="InterPro" id="IPR029033">
    <property type="entry name" value="His_PPase_superfam"/>
</dbReference>
<dbReference type="PANTHER" id="PTHR48100:SF10">
    <property type="entry name" value="2-CARBOXY-D-ARABINITOL-1-PHOSPHATASE-RELATED"/>
    <property type="match status" value="1"/>
</dbReference>
<dbReference type="Gene3D" id="3.40.50.1240">
    <property type="entry name" value="Phosphoglycerate mutase-like"/>
    <property type="match status" value="1"/>
</dbReference>
<dbReference type="SMART" id="SM00855">
    <property type="entry name" value="PGAM"/>
    <property type="match status" value="1"/>
</dbReference>
<dbReference type="PROSITE" id="PS00175">
    <property type="entry name" value="PG_MUTASE"/>
    <property type="match status" value="1"/>
</dbReference>
<dbReference type="Proteomes" id="UP001165122">
    <property type="component" value="Unassembled WGS sequence"/>
</dbReference>
<evidence type="ECO:0000256" key="2">
    <source>
        <dbReference type="PIRSR" id="PIRSR613078-2"/>
    </source>
</evidence>
<sequence length="230" mass="26297">MLKRTVTALSARRFILCRHGETNFNAVGRIQGTLDTSFLNLNGVTQAGGLGKYLTLATKNDEIDIKKIYVSPMTRARQTLSICKSILESHDIKLPSEIILKELREIELSSWQGKLKDDLIKEHPSEWETWKSDPENFSIEGFNPLKELWSRVDTSWSTILTNNKAGDTLIVCHGALGKCMIQKAVGVRDFRDVKYGLRNCEAIEIIPEEKKWRRLYPESGEWIYGEKLIK</sequence>
<keyword evidence="4" id="KW-1185">Reference proteome</keyword>
<dbReference type="GO" id="GO:0016791">
    <property type="term" value="F:phosphatase activity"/>
    <property type="evidence" value="ECO:0007669"/>
    <property type="project" value="TreeGrafter"/>
</dbReference>
<gene>
    <name evidence="3" type="ORF">TrLO_g13631</name>
</gene>
<dbReference type="InterPro" id="IPR050275">
    <property type="entry name" value="PGM_Phosphatase"/>
</dbReference>
<name>A0A9W6ZW82_9STRA</name>
<evidence type="ECO:0000313" key="3">
    <source>
        <dbReference type="EMBL" id="GMH60846.1"/>
    </source>
</evidence>
<dbReference type="AlphaFoldDB" id="A0A9W6ZW82"/>
<feature type="binding site" evidence="2">
    <location>
        <begin position="18"/>
        <end position="25"/>
    </location>
    <ligand>
        <name>substrate</name>
    </ligand>
</feature>
<reference evidence="4" key="1">
    <citation type="journal article" date="2023" name="Commun. Biol.">
        <title>Genome analysis of Parmales, the sister group of diatoms, reveals the evolutionary specialization of diatoms from phago-mixotrophs to photoautotrophs.</title>
        <authorList>
            <person name="Ban H."/>
            <person name="Sato S."/>
            <person name="Yoshikawa S."/>
            <person name="Yamada K."/>
            <person name="Nakamura Y."/>
            <person name="Ichinomiya M."/>
            <person name="Sato N."/>
            <person name="Blanc-Mathieu R."/>
            <person name="Endo H."/>
            <person name="Kuwata A."/>
            <person name="Ogata H."/>
        </authorList>
    </citation>
    <scope>NUCLEOTIDE SEQUENCE [LARGE SCALE GENOMIC DNA]</scope>
    <source>
        <strain evidence="4">NIES 3700</strain>
    </source>
</reference>
<dbReference type="InterPro" id="IPR013078">
    <property type="entry name" value="His_Pase_superF_clade-1"/>
</dbReference>
<organism evidence="3 4">
    <name type="scientific">Triparma laevis f. longispina</name>
    <dbReference type="NCBI Taxonomy" id="1714387"/>
    <lineage>
        <taxon>Eukaryota</taxon>
        <taxon>Sar</taxon>
        <taxon>Stramenopiles</taxon>
        <taxon>Ochrophyta</taxon>
        <taxon>Bolidophyceae</taxon>
        <taxon>Parmales</taxon>
        <taxon>Triparmaceae</taxon>
        <taxon>Triparma</taxon>
    </lineage>
</organism>
<dbReference type="SUPFAM" id="SSF53254">
    <property type="entry name" value="Phosphoglycerate mutase-like"/>
    <property type="match status" value="1"/>
</dbReference>
<comment type="caution">
    <text evidence="3">The sequence shown here is derived from an EMBL/GenBank/DDBJ whole genome shotgun (WGS) entry which is preliminary data.</text>
</comment>
<feature type="active site" description="Tele-phosphohistidine intermediate" evidence="1">
    <location>
        <position position="19"/>
    </location>
</feature>
<dbReference type="Pfam" id="PF00300">
    <property type="entry name" value="His_Phos_1"/>
    <property type="match status" value="1"/>
</dbReference>
<accession>A0A9W6ZW82</accession>